<comment type="caution">
    <text evidence="1">The sequence shown here is derived from an EMBL/GenBank/DDBJ whole genome shotgun (WGS) entry which is preliminary data.</text>
</comment>
<dbReference type="AlphaFoldDB" id="A0A1F4NQM9"/>
<accession>A0A1F4NQM9</accession>
<protein>
    <submittedName>
        <fullName evidence="1">Uncharacterized protein</fullName>
    </submittedName>
</protein>
<sequence>MALGRSYLFLLGPIEQIMSANREIFAAKALFERPKGESSPTCPKRSAYAVRAGSQKENFSVWLIICEWGVFWGTTPFGPTYRQAGKQMGW</sequence>
<evidence type="ECO:0000313" key="2">
    <source>
        <dbReference type="Proteomes" id="UP000178085"/>
    </source>
</evidence>
<evidence type="ECO:0000313" key="1">
    <source>
        <dbReference type="EMBL" id="OGB73720.1"/>
    </source>
</evidence>
<name>A0A1F4NQM9_UNCK3</name>
<dbReference type="Proteomes" id="UP000178085">
    <property type="component" value="Unassembled WGS sequence"/>
</dbReference>
<proteinExistence type="predicted"/>
<dbReference type="EMBL" id="METD01000001">
    <property type="protein sequence ID" value="OGB73720.1"/>
    <property type="molecule type" value="Genomic_DNA"/>
</dbReference>
<reference evidence="1 2" key="1">
    <citation type="journal article" date="2016" name="Nat. Commun.">
        <title>Thousands of microbial genomes shed light on interconnected biogeochemical processes in an aquifer system.</title>
        <authorList>
            <person name="Anantharaman K."/>
            <person name="Brown C.T."/>
            <person name="Hug L.A."/>
            <person name="Sharon I."/>
            <person name="Castelle C.J."/>
            <person name="Probst A.J."/>
            <person name="Thomas B.C."/>
            <person name="Singh A."/>
            <person name="Wilkins M.J."/>
            <person name="Karaoz U."/>
            <person name="Brodie E.L."/>
            <person name="Williams K.H."/>
            <person name="Hubbard S.S."/>
            <person name="Banfield J.F."/>
        </authorList>
    </citation>
    <scope>NUCLEOTIDE SEQUENCE [LARGE SCALE GENOMIC DNA]</scope>
</reference>
<gene>
    <name evidence="1" type="ORF">A3K51_02700</name>
</gene>
<organism evidence="1 2">
    <name type="scientific">candidate division Kazan bacterium RIFCSPLOWO2_01_FULL_45_19</name>
    <dbReference type="NCBI Taxonomy" id="1798538"/>
    <lineage>
        <taxon>Bacteria</taxon>
        <taxon>Bacteria division Kazan-3B-28</taxon>
    </lineage>
</organism>